<dbReference type="AlphaFoldDB" id="A0A439DN29"/>
<reference evidence="4 5" key="1">
    <citation type="submission" date="2013-06" db="EMBL/GenBank/DDBJ databases">
        <title>The draft sequence of the Mycobacterium elephantis genome.</title>
        <authorList>
            <person name="Pettersson F.B."/>
            <person name="Das S."/>
            <person name="Dasgupta S."/>
            <person name="Bhattacharya A."/>
            <person name="Kirsebom L.A."/>
        </authorList>
    </citation>
    <scope>NUCLEOTIDE SEQUENCE [LARGE SCALE GENOMIC DNA]</scope>
    <source>
        <strain evidence="4 5">DSM 44368</strain>
    </source>
</reference>
<comment type="subcellular location">
    <subcellularLocation>
        <location evidence="1">Membrane</location>
    </subcellularLocation>
</comment>
<organism evidence="4 5">
    <name type="scientific">Mycolicibacterium elephantis DSM 44368</name>
    <dbReference type="NCBI Taxonomy" id="1335622"/>
    <lineage>
        <taxon>Bacteria</taxon>
        <taxon>Bacillati</taxon>
        <taxon>Actinomycetota</taxon>
        <taxon>Actinomycetes</taxon>
        <taxon>Mycobacteriales</taxon>
        <taxon>Mycobacteriaceae</taxon>
        <taxon>Mycolicibacterium</taxon>
    </lineage>
</organism>
<accession>A0A439DN29</accession>
<evidence type="ECO:0008006" key="6">
    <source>
        <dbReference type="Google" id="ProtNLM"/>
    </source>
</evidence>
<feature type="transmembrane region" description="Helical" evidence="3">
    <location>
        <begin position="187"/>
        <end position="208"/>
    </location>
</feature>
<dbReference type="EMBL" id="ATDN01000056">
    <property type="protein sequence ID" value="RWA16421.1"/>
    <property type="molecule type" value="Genomic_DNA"/>
</dbReference>
<evidence type="ECO:0000256" key="3">
    <source>
        <dbReference type="SAM" id="Phobius"/>
    </source>
</evidence>
<comment type="caution">
    <text evidence="4">The sequence shown here is derived from an EMBL/GenBank/DDBJ whole genome shotgun (WGS) entry which is preliminary data.</text>
</comment>
<evidence type="ECO:0000256" key="2">
    <source>
        <dbReference type="ARBA" id="ARBA00023136"/>
    </source>
</evidence>
<keyword evidence="3" id="KW-0812">Transmembrane</keyword>
<dbReference type="PANTHER" id="PTHR37042">
    <property type="entry name" value="OUTER MEMBRANE PROTEIN RV1973"/>
    <property type="match status" value="1"/>
</dbReference>
<keyword evidence="3" id="KW-1133">Transmembrane helix</keyword>
<dbReference type="GO" id="GO:0016020">
    <property type="term" value="C:membrane"/>
    <property type="evidence" value="ECO:0007669"/>
    <property type="project" value="UniProtKB-SubCell"/>
</dbReference>
<proteinExistence type="predicted"/>
<protein>
    <recommendedName>
        <fullName evidence="6">Mammalian cell entry protein</fullName>
    </recommendedName>
</protein>
<dbReference type="PANTHER" id="PTHR37042:SF4">
    <property type="entry name" value="OUTER MEMBRANE PROTEIN RV1973"/>
    <property type="match status" value="1"/>
</dbReference>
<keyword evidence="5" id="KW-1185">Reference proteome</keyword>
<dbReference type="RefSeq" id="WP_241566747.1">
    <property type="nucleotide sequence ID" value="NZ_ATDN01000056.1"/>
</dbReference>
<evidence type="ECO:0000313" key="4">
    <source>
        <dbReference type="EMBL" id="RWA16421.1"/>
    </source>
</evidence>
<keyword evidence="2 3" id="KW-0472">Membrane</keyword>
<gene>
    <name evidence="4" type="ORF">MELE44368_07350</name>
</gene>
<sequence length="340" mass="36375">MAEHAGPAAGTLSTESVAAHRNPAWKASVAVCGAAFVGLAAVGGWLGYDIVHHRQTDQRRDAFVEAARQGAVNLTTIDHRTVDADIQRVLDTSSGVFHDDFQKRSGPFAEVVRRAQSTSEGTVTSAALVSSEDDRAEVLVLASVRMSTPGAAERVPQAWRMKVTVEQTDGAPKISDVQVRVMTRRTLGYLLPALAVLLAALGVGYLKWQHDTTVTPHTEVAQSVSAATEATTAMLSYRADHAAEDLSKASERMTGEFRDEFIKLINEVVIPGAKEKRISAVATVPAAAAVSASADRAEVLVYINQTTTVGDEPPTESTSSARVEMEKVGNRWLIADFEPI</sequence>
<name>A0A439DN29_9MYCO</name>
<feature type="transmembrane region" description="Helical" evidence="3">
    <location>
        <begin position="27"/>
        <end position="51"/>
    </location>
</feature>
<dbReference type="Proteomes" id="UP000287177">
    <property type="component" value="Unassembled WGS sequence"/>
</dbReference>
<evidence type="ECO:0000256" key="1">
    <source>
        <dbReference type="ARBA" id="ARBA00004370"/>
    </source>
</evidence>
<evidence type="ECO:0000313" key="5">
    <source>
        <dbReference type="Proteomes" id="UP000287177"/>
    </source>
</evidence>